<feature type="coiled-coil region" evidence="1">
    <location>
        <begin position="342"/>
        <end position="394"/>
    </location>
</feature>
<comment type="caution">
    <text evidence="4">The sequence shown here is derived from an EMBL/GenBank/DDBJ whole genome shotgun (WGS) entry which is preliminary data.</text>
</comment>
<dbReference type="GO" id="GO:0005783">
    <property type="term" value="C:endoplasmic reticulum"/>
    <property type="evidence" value="ECO:0007669"/>
    <property type="project" value="TreeGrafter"/>
</dbReference>
<feature type="region of interest" description="Disordered" evidence="2">
    <location>
        <begin position="551"/>
        <end position="578"/>
    </location>
</feature>
<feature type="region of interest" description="Disordered" evidence="2">
    <location>
        <begin position="127"/>
        <end position="166"/>
    </location>
</feature>
<dbReference type="Proteomes" id="UP000324585">
    <property type="component" value="Unassembled WGS sequence"/>
</dbReference>
<feature type="domain" description="TATA element modulatory factor 1 TATA binding" evidence="3">
    <location>
        <begin position="625"/>
        <end position="733"/>
    </location>
</feature>
<dbReference type="OrthoDB" id="74178at2759"/>
<evidence type="ECO:0000313" key="4">
    <source>
        <dbReference type="EMBL" id="KAA8498402.1"/>
    </source>
</evidence>
<dbReference type="PANTHER" id="PTHR46515">
    <property type="entry name" value="TATA ELEMENT MODULATORY FACTOR TMF1"/>
    <property type="match status" value="1"/>
</dbReference>
<proteinExistence type="predicted"/>
<evidence type="ECO:0000256" key="1">
    <source>
        <dbReference type="SAM" id="Coils"/>
    </source>
</evidence>
<dbReference type="InterPro" id="IPR052602">
    <property type="entry name" value="Growth_transcription_reg"/>
</dbReference>
<reference evidence="5" key="1">
    <citation type="journal article" date="2019" name="Nat. Commun.">
        <title>Expansion of phycobilisome linker gene families in mesophilic red algae.</title>
        <authorList>
            <person name="Lee J."/>
            <person name="Kim D."/>
            <person name="Bhattacharya D."/>
            <person name="Yoon H.S."/>
        </authorList>
    </citation>
    <scope>NUCLEOTIDE SEQUENCE [LARGE SCALE GENOMIC DNA]</scope>
    <source>
        <strain evidence="5">CCMP 1328</strain>
    </source>
</reference>
<organism evidence="4 5">
    <name type="scientific">Porphyridium purpureum</name>
    <name type="common">Red alga</name>
    <name type="synonym">Porphyridium cruentum</name>
    <dbReference type="NCBI Taxonomy" id="35688"/>
    <lineage>
        <taxon>Eukaryota</taxon>
        <taxon>Rhodophyta</taxon>
        <taxon>Bangiophyceae</taxon>
        <taxon>Porphyridiales</taxon>
        <taxon>Porphyridiaceae</taxon>
        <taxon>Porphyridium</taxon>
    </lineage>
</organism>
<feature type="compositionally biased region" description="Polar residues" evidence="2">
    <location>
        <begin position="138"/>
        <end position="153"/>
    </location>
</feature>
<dbReference type="PANTHER" id="PTHR46515:SF1">
    <property type="entry name" value="TATA ELEMENT MODULATORY FACTOR"/>
    <property type="match status" value="1"/>
</dbReference>
<sequence length="740" mass="84325">MPSTLRWKQLRTVPYSSSYTVPRPHFLRARRYVDKNGVYSEWYTILFDAGNMETASREGLQGPDAAEADKQVSNARQAHCPVAGHVVPAARKVVDLTDSFPRLSRSQALIKHSWPCTFRLRIRESSHTASGRKDPGLNPSSLISSQTVKSSASMMEEEVEDAERNARENLNRQRVLERKQLALRKEVDALRRRSRSETGGSDAVKEKNVRLAEIAAEEERLMMRIKEKEAQLQSVLDEEAAQRAIVHQKDETLSNIQSRLEAAKAQKALLTDATAALNAELTVQKDKLRELASDKVSVPRLEAALEAVRVEHQELLNVQQRTLQEDKHVMQSAANEQLRQARDAFAERQRDLAAQIDEARKRLSLLMDGTATQEESLRKQIHLLRHKVEQLDLQHEQISIAIPAASRPLIRQLQELEQVSHRREWEFREAERARKEQDRHLELQIQQSKENERSLLEQLRELSSITEQLESAIVKLDRTNAALHDELGRHQAEALLSKRDHERQLESARSALARKREALLSKRQALAELLEANEQEVGELSARVQALAHEVDQSKQRVSESQNKRSSRSNVHGSTGGTVLLITSDGRYKSLSVKGMEHALSVQSPELAVLGDLIKRLEADQYEPTSEIEERVIDRLHALNKVLVASEQTWETLAMKKASLEKLSEDIATTSARREQLRRREEIEAETLEKIRALQLEHEELLLRLGEKEEAIAELHADMDDVQHIYKEQITHLLSQIENA</sequence>
<protein>
    <recommendedName>
        <fullName evidence="3">TATA element modulatory factor 1 TATA binding domain-containing protein</fullName>
    </recommendedName>
</protein>
<dbReference type="InterPro" id="IPR022091">
    <property type="entry name" value="TMF_TATA-bd"/>
</dbReference>
<name>A0A5J4Z5N2_PORPP</name>
<evidence type="ECO:0000313" key="5">
    <source>
        <dbReference type="Proteomes" id="UP000324585"/>
    </source>
</evidence>
<accession>A0A5J4Z5N2</accession>
<evidence type="ECO:0000256" key="2">
    <source>
        <dbReference type="SAM" id="MobiDB-lite"/>
    </source>
</evidence>
<gene>
    <name evidence="4" type="ORF">FVE85_5987</name>
</gene>
<dbReference type="EMBL" id="VRMN01000001">
    <property type="protein sequence ID" value="KAA8498402.1"/>
    <property type="molecule type" value="Genomic_DNA"/>
</dbReference>
<dbReference type="GO" id="GO:0005794">
    <property type="term" value="C:Golgi apparatus"/>
    <property type="evidence" value="ECO:0007669"/>
    <property type="project" value="TreeGrafter"/>
</dbReference>
<keyword evidence="1" id="KW-0175">Coiled coil</keyword>
<keyword evidence="5" id="KW-1185">Reference proteome</keyword>
<feature type="coiled-coil region" evidence="1">
    <location>
        <begin position="660"/>
        <end position="718"/>
    </location>
</feature>
<dbReference type="OMA" id="QWESVER"/>
<dbReference type="AlphaFoldDB" id="A0A5J4Z5N2"/>
<dbReference type="Pfam" id="PF12325">
    <property type="entry name" value="TMF_TATA_bd"/>
    <property type="match status" value="1"/>
</dbReference>
<evidence type="ECO:0000259" key="3">
    <source>
        <dbReference type="Pfam" id="PF12325"/>
    </source>
</evidence>